<dbReference type="RefSeq" id="WP_059394336.1">
    <property type="nucleotide sequence ID" value="NZ_DF968097.1"/>
</dbReference>
<gene>
    <name evidence="2" type="ORF">FTRO_0200100</name>
</gene>
<feature type="transmembrane region" description="Helical" evidence="1">
    <location>
        <begin position="6"/>
        <end position="25"/>
    </location>
</feature>
<organism evidence="2">
    <name type="scientific">Fructobacillus tropaeoli</name>
    <dbReference type="NCBI Taxonomy" id="709323"/>
    <lineage>
        <taxon>Bacteria</taxon>
        <taxon>Bacillati</taxon>
        <taxon>Bacillota</taxon>
        <taxon>Bacilli</taxon>
        <taxon>Lactobacillales</taxon>
        <taxon>Lactobacillaceae</taxon>
        <taxon>Fructobacillus</taxon>
    </lineage>
</organism>
<name>A0A3F3H606_9LACO</name>
<evidence type="ECO:0000256" key="1">
    <source>
        <dbReference type="SAM" id="Phobius"/>
    </source>
</evidence>
<keyword evidence="1" id="KW-1133">Transmembrane helix</keyword>
<sequence>MAIFSIIISIFSLIIALTSLFYTWIRSKAKINIVDYQFNEKYDEKRVSFTIYNDSPSAIKIENITFLKNDIMISERKVDTQLRDKIMLQNNLSEILKQKSSTVADFLKDDDKLTPFNPTVLSPYKEMKIKTLVTDQPTKIKVITDKRIRVLYKSKSFVVFNSKN</sequence>
<reference evidence="2" key="1">
    <citation type="journal article" date="2015" name="BMC Genomics">
        <title>Comparative genomics of Fructobacillus spp. and Leuconostoc spp. reveals niche-specific evolution of Fructobacillus spp.</title>
        <authorList>
            <person name="Endo A."/>
            <person name="Tanizawa Y."/>
            <person name="Tanaka N."/>
            <person name="Maeno S."/>
            <person name="Kumar H."/>
            <person name="Shiwa Y."/>
            <person name="Okada S."/>
            <person name="Yoshikawa H."/>
            <person name="Dicks L."/>
            <person name="Nakagawa J."/>
            <person name="Arita M."/>
        </authorList>
    </citation>
    <scope>NUCLEOTIDE SEQUENCE [LARGE SCALE GENOMIC DNA]</scope>
    <source>
        <strain evidence="2">F214-1</strain>
    </source>
</reference>
<keyword evidence="1" id="KW-0812">Transmembrane</keyword>
<dbReference type="AlphaFoldDB" id="A0A3F3H606"/>
<proteinExistence type="predicted"/>
<dbReference type="STRING" id="709323.GCA_001047135_01583"/>
<dbReference type="EMBL" id="DF968097">
    <property type="protein sequence ID" value="GAP05017.1"/>
    <property type="molecule type" value="Genomic_DNA"/>
</dbReference>
<accession>A0A3F3H606</accession>
<protein>
    <submittedName>
        <fullName evidence="2">Phage protein</fullName>
    </submittedName>
</protein>
<dbReference type="Proteomes" id="UP000064514">
    <property type="component" value="Unassembled WGS sequence"/>
</dbReference>
<keyword evidence="1" id="KW-0472">Membrane</keyword>
<evidence type="ECO:0000313" key="2">
    <source>
        <dbReference type="EMBL" id="GAP05017.1"/>
    </source>
</evidence>